<name>A0A8S1U385_PAROT</name>
<keyword evidence="1" id="KW-1133">Transmembrane helix</keyword>
<protein>
    <submittedName>
        <fullName evidence="2">Uncharacterized protein</fullName>
    </submittedName>
</protein>
<proteinExistence type="predicted"/>
<sequence>MLNTKGRKLFGYLYRFFLWYQILSVVLSATRSYTMYLISSDSDFHATIYF</sequence>
<accession>A0A8S1U385</accession>
<dbReference type="Proteomes" id="UP000683925">
    <property type="component" value="Unassembled WGS sequence"/>
</dbReference>
<keyword evidence="3" id="KW-1185">Reference proteome</keyword>
<organism evidence="2 3">
    <name type="scientific">Paramecium octaurelia</name>
    <dbReference type="NCBI Taxonomy" id="43137"/>
    <lineage>
        <taxon>Eukaryota</taxon>
        <taxon>Sar</taxon>
        <taxon>Alveolata</taxon>
        <taxon>Ciliophora</taxon>
        <taxon>Intramacronucleata</taxon>
        <taxon>Oligohymenophorea</taxon>
        <taxon>Peniculida</taxon>
        <taxon>Parameciidae</taxon>
        <taxon>Paramecium</taxon>
    </lineage>
</organism>
<dbReference type="AlphaFoldDB" id="A0A8S1U385"/>
<evidence type="ECO:0000256" key="1">
    <source>
        <dbReference type="SAM" id="Phobius"/>
    </source>
</evidence>
<feature type="transmembrane region" description="Helical" evidence="1">
    <location>
        <begin position="12"/>
        <end position="30"/>
    </location>
</feature>
<reference evidence="2" key="1">
    <citation type="submission" date="2021-01" db="EMBL/GenBank/DDBJ databases">
        <authorList>
            <consortium name="Genoscope - CEA"/>
            <person name="William W."/>
        </authorList>
    </citation>
    <scope>NUCLEOTIDE SEQUENCE</scope>
</reference>
<comment type="caution">
    <text evidence="2">The sequence shown here is derived from an EMBL/GenBank/DDBJ whole genome shotgun (WGS) entry which is preliminary data.</text>
</comment>
<evidence type="ECO:0000313" key="2">
    <source>
        <dbReference type="EMBL" id="CAD8157879.1"/>
    </source>
</evidence>
<gene>
    <name evidence="2" type="ORF">POCTA_138.1.T0340208</name>
</gene>
<keyword evidence="1" id="KW-0472">Membrane</keyword>
<evidence type="ECO:0000313" key="3">
    <source>
        <dbReference type="Proteomes" id="UP000683925"/>
    </source>
</evidence>
<dbReference type="EMBL" id="CAJJDP010000034">
    <property type="protein sequence ID" value="CAD8157879.1"/>
    <property type="molecule type" value="Genomic_DNA"/>
</dbReference>
<keyword evidence="1" id="KW-0812">Transmembrane</keyword>